<proteinExistence type="predicted"/>
<gene>
    <name evidence="7" type="ORF">N4264_11830</name>
</gene>
<evidence type="ECO:0000256" key="6">
    <source>
        <dbReference type="ARBA" id="ARBA00023315"/>
    </source>
</evidence>
<keyword evidence="8" id="KW-1185">Reference proteome</keyword>
<comment type="subcellular location">
    <subcellularLocation>
        <location evidence="1">Cell inner membrane</location>
    </subcellularLocation>
</comment>
<keyword evidence="2" id="KW-1003">Cell membrane</keyword>
<name>A0ABY6BK66_9GAMM</name>
<dbReference type="PANTHER" id="PTHR30606:SF10">
    <property type="entry name" value="PHOSPHATIDYLINOSITOL MANNOSIDE ACYLTRANSFERASE"/>
    <property type="match status" value="1"/>
</dbReference>
<evidence type="ECO:0000256" key="5">
    <source>
        <dbReference type="ARBA" id="ARBA00023136"/>
    </source>
</evidence>
<protein>
    <recommendedName>
        <fullName evidence="9">Lauroyl/myristoyl acyltransferase</fullName>
    </recommendedName>
</protein>
<keyword evidence="4" id="KW-0808">Transferase</keyword>
<keyword evidence="3" id="KW-0997">Cell inner membrane</keyword>
<dbReference type="Proteomes" id="UP001064632">
    <property type="component" value="Chromosome"/>
</dbReference>
<dbReference type="PANTHER" id="PTHR30606">
    <property type="entry name" value="LIPID A BIOSYNTHESIS LAUROYL ACYLTRANSFERASE"/>
    <property type="match status" value="1"/>
</dbReference>
<evidence type="ECO:0000256" key="4">
    <source>
        <dbReference type="ARBA" id="ARBA00022679"/>
    </source>
</evidence>
<reference evidence="7" key="1">
    <citation type="submission" date="2022-09" db="EMBL/GenBank/DDBJ databases">
        <title>Tahibacter sp. nov., isolated from a fresh water.</title>
        <authorList>
            <person name="Baek J.H."/>
            <person name="Lee J.K."/>
            <person name="Kim J.M."/>
            <person name="Jeon C.O."/>
        </authorList>
    </citation>
    <scope>NUCLEOTIDE SEQUENCE</scope>
    <source>
        <strain evidence="7">W38</strain>
    </source>
</reference>
<evidence type="ECO:0008006" key="9">
    <source>
        <dbReference type="Google" id="ProtNLM"/>
    </source>
</evidence>
<evidence type="ECO:0000313" key="8">
    <source>
        <dbReference type="Proteomes" id="UP001064632"/>
    </source>
</evidence>
<dbReference type="RefSeq" id="WP_261697240.1">
    <property type="nucleotide sequence ID" value="NZ_CP104694.1"/>
</dbReference>
<keyword evidence="5" id="KW-0472">Membrane</keyword>
<accession>A0ABY6BK66</accession>
<evidence type="ECO:0000256" key="2">
    <source>
        <dbReference type="ARBA" id="ARBA00022475"/>
    </source>
</evidence>
<evidence type="ECO:0000256" key="1">
    <source>
        <dbReference type="ARBA" id="ARBA00004533"/>
    </source>
</evidence>
<sequence length="375" mass="41179">MIAALSMAYRTQLARTRAEVDADLAAVAGATSREDPFSNAFHLADANLRYFFPALTVDERRAVIGEVIFQQRMALFDQGELDLSASSVIDDPDGVLDRRTPVIFCANHVGSYRHLFSVLLRRGVDSSLFLARRTRDRHSETFITQAVDVSRTRGWPGSLMTIDAESQGSALQGLRALRKGRSLVLYLDGNTGAGDARENDSLVDVSFFSRTLRARSGIAWLSRAADVPIVPVVCLRQPDGSLVLRFNPAVVDASTDRRDHAVRVTQALYARLEADLRPDPGQWEGWLYVHKSLRRDEGVLPASLDATPLNERLALLHFGSQPVLLDKARHSAVMVDPASAATIRDAWKDEASLRLALAADGRTMHLVGEGVIRAA</sequence>
<organism evidence="7 8">
    <name type="scientific">Tahibacter amnicola</name>
    <dbReference type="NCBI Taxonomy" id="2976241"/>
    <lineage>
        <taxon>Bacteria</taxon>
        <taxon>Pseudomonadati</taxon>
        <taxon>Pseudomonadota</taxon>
        <taxon>Gammaproteobacteria</taxon>
        <taxon>Lysobacterales</taxon>
        <taxon>Rhodanobacteraceae</taxon>
        <taxon>Tahibacter</taxon>
    </lineage>
</organism>
<keyword evidence="6" id="KW-0012">Acyltransferase</keyword>
<dbReference type="EMBL" id="CP104694">
    <property type="protein sequence ID" value="UXI70289.1"/>
    <property type="molecule type" value="Genomic_DNA"/>
</dbReference>
<dbReference type="Pfam" id="PF03279">
    <property type="entry name" value="Lip_A_acyltrans"/>
    <property type="match status" value="1"/>
</dbReference>
<dbReference type="InterPro" id="IPR004960">
    <property type="entry name" value="LipA_acyltrans"/>
</dbReference>
<evidence type="ECO:0000256" key="3">
    <source>
        <dbReference type="ARBA" id="ARBA00022519"/>
    </source>
</evidence>
<evidence type="ECO:0000313" key="7">
    <source>
        <dbReference type="EMBL" id="UXI70289.1"/>
    </source>
</evidence>